<keyword evidence="2" id="KW-1185">Reference proteome</keyword>
<reference evidence="2" key="1">
    <citation type="submission" date="2016-11" db="EMBL/GenBank/DDBJ databases">
        <authorList>
            <person name="Varghese N."/>
            <person name="Submissions S."/>
        </authorList>
    </citation>
    <scope>NUCLEOTIDE SEQUENCE [LARGE SCALE GENOMIC DNA]</scope>
    <source>
        <strain evidence="2">DSM 13643</strain>
    </source>
</reference>
<gene>
    <name evidence="1" type="ORF">SAMN02745135_00508</name>
</gene>
<evidence type="ECO:0000313" key="1">
    <source>
        <dbReference type="EMBL" id="SHH34872.1"/>
    </source>
</evidence>
<dbReference type="AlphaFoldDB" id="A0A1M5S8A5"/>
<dbReference type="Proteomes" id="UP000183967">
    <property type="component" value="Unassembled WGS sequence"/>
</dbReference>
<dbReference type="InterPro" id="IPR025617">
    <property type="entry name" value="YqzL"/>
</dbReference>
<organism evidence="1 2">
    <name type="scientific">Caloranaerobacter azorensis DSM 13643</name>
    <dbReference type="NCBI Taxonomy" id="1121264"/>
    <lineage>
        <taxon>Bacteria</taxon>
        <taxon>Bacillati</taxon>
        <taxon>Bacillota</taxon>
        <taxon>Tissierellia</taxon>
        <taxon>Tissierellales</taxon>
        <taxon>Thermohalobacteraceae</taxon>
        <taxon>Caloranaerobacter</taxon>
    </lineage>
</organism>
<accession>A0A1M5S8A5</accession>
<dbReference type="RefSeq" id="WP_143153546.1">
    <property type="nucleotide sequence ID" value="NZ_FQXO01000010.1"/>
</dbReference>
<protein>
    <submittedName>
        <fullName evidence="1">YqzL-like protein</fullName>
    </submittedName>
</protein>
<proteinExistence type="predicted"/>
<name>A0A1M5S8A5_9FIRM</name>
<evidence type="ECO:0000313" key="2">
    <source>
        <dbReference type="Proteomes" id="UP000183967"/>
    </source>
</evidence>
<dbReference type="OrthoDB" id="1956766at2"/>
<sequence length="45" mass="5425">MLRNEMWKIFQVTGNINAFIYCKECEKIVLKQKEDGYKEEIKTVI</sequence>
<dbReference type="Pfam" id="PF14006">
    <property type="entry name" value="YqzL"/>
    <property type="match status" value="1"/>
</dbReference>
<dbReference type="EMBL" id="FQXO01000010">
    <property type="protein sequence ID" value="SHH34872.1"/>
    <property type="molecule type" value="Genomic_DNA"/>
</dbReference>